<feature type="region of interest" description="Disordered" evidence="1">
    <location>
        <begin position="1"/>
        <end position="53"/>
    </location>
</feature>
<dbReference type="AlphaFoldDB" id="Q4RQL3"/>
<feature type="compositionally biased region" description="Basic and acidic residues" evidence="1">
    <location>
        <begin position="44"/>
        <end position="53"/>
    </location>
</feature>
<name>Q4RQL3_TETNG</name>
<reference evidence="2" key="2">
    <citation type="submission" date="2004-02" db="EMBL/GenBank/DDBJ databases">
        <authorList>
            <consortium name="Genoscope"/>
            <consortium name="Whitehead Institute Centre for Genome Research"/>
        </authorList>
    </citation>
    <scope>NUCLEOTIDE SEQUENCE</scope>
</reference>
<organism evidence="2">
    <name type="scientific">Tetraodon nigroviridis</name>
    <name type="common">Spotted green pufferfish</name>
    <name type="synonym">Chelonodon nigroviridis</name>
    <dbReference type="NCBI Taxonomy" id="99883"/>
    <lineage>
        <taxon>Eukaryota</taxon>
        <taxon>Metazoa</taxon>
        <taxon>Chordata</taxon>
        <taxon>Craniata</taxon>
        <taxon>Vertebrata</taxon>
        <taxon>Euteleostomi</taxon>
        <taxon>Actinopterygii</taxon>
        <taxon>Neopterygii</taxon>
        <taxon>Teleostei</taxon>
        <taxon>Neoteleostei</taxon>
        <taxon>Acanthomorphata</taxon>
        <taxon>Eupercaria</taxon>
        <taxon>Tetraodontiformes</taxon>
        <taxon>Tetradontoidea</taxon>
        <taxon>Tetraodontidae</taxon>
        <taxon>Tetraodon</taxon>
    </lineage>
</organism>
<reference evidence="2" key="1">
    <citation type="journal article" date="2004" name="Nature">
        <title>Genome duplication in the teleost fish Tetraodon nigroviridis reveals the early vertebrate proto-karyotype.</title>
        <authorList>
            <person name="Jaillon O."/>
            <person name="Aury J.-M."/>
            <person name="Brunet F."/>
            <person name="Petit J.-L."/>
            <person name="Stange-Thomann N."/>
            <person name="Mauceli E."/>
            <person name="Bouneau L."/>
            <person name="Fischer C."/>
            <person name="Ozouf-Costaz C."/>
            <person name="Bernot A."/>
            <person name="Nicaud S."/>
            <person name="Jaffe D."/>
            <person name="Fisher S."/>
            <person name="Lutfalla G."/>
            <person name="Dossat C."/>
            <person name="Segurens B."/>
            <person name="Dasilva C."/>
            <person name="Salanoubat M."/>
            <person name="Levy M."/>
            <person name="Boudet N."/>
            <person name="Castellano S."/>
            <person name="Anthouard V."/>
            <person name="Jubin C."/>
            <person name="Castelli V."/>
            <person name="Katinka M."/>
            <person name="Vacherie B."/>
            <person name="Biemont C."/>
            <person name="Skalli Z."/>
            <person name="Cattolico L."/>
            <person name="Poulain J."/>
            <person name="De Berardinis V."/>
            <person name="Cruaud C."/>
            <person name="Duprat S."/>
            <person name="Brottier P."/>
            <person name="Coutanceau J.-P."/>
            <person name="Gouzy J."/>
            <person name="Parra G."/>
            <person name="Lardier G."/>
            <person name="Chapple C."/>
            <person name="McKernan K.J."/>
            <person name="McEwan P."/>
            <person name="Bosak S."/>
            <person name="Kellis M."/>
            <person name="Volff J.-N."/>
            <person name="Guigo R."/>
            <person name="Zody M.C."/>
            <person name="Mesirov J."/>
            <person name="Lindblad-Toh K."/>
            <person name="Birren B."/>
            <person name="Nusbaum C."/>
            <person name="Kahn D."/>
            <person name="Robinson-Rechavi M."/>
            <person name="Laudet V."/>
            <person name="Schachter V."/>
            <person name="Quetier F."/>
            <person name="Saurin W."/>
            <person name="Scarpelli C."/>
            <person name="Wincker P."/>
            <person name="Lander E.S."/>
            <person name="Weissenbach J."/>
            <person name="Roest Crollius H."/>
        </authorList>
    </citation>
    <scope>NUCLEOTIDE SEQUENCE [LARGE SCALE GENOMIC DNA]</scope>
</reference>
<dbReference type="EMBL" id="CAAE01015004">
    <property type="protein sequence ID" value="CAG09319.1"/>
    <property type="molecule type" value="Genomic_DNA"/>
</dbReference>
<dbReference type="KEGG" id="tng:GSTEN00030554G001"/>
<evidence type="ECO:0000313" key="2">
    <source>
        <dbReference type="EMBL" id="CAG09319.1"/>
    </source>
</evidence>
<sequence>MAALAAQGAHLKPQRPFGPSVGPPRTPLLSPLVQREAAGCRNRHSPDLDKSRVPKVRDASIKFSRCFITME</sequence>
<protein>
    <submittedName>
        <fullName evidence="2">Chromosome 2 SCAF15004, whole genome shotgun sequence</fullName>
    </submittedName>
</protein>
<gene>
    <name evidence="2" type="ORF">GSTENG00030554001</name>
</gene>
<accession>Q4RQL3</accession>
<proteinExistence type="predicted"/>
<evidence type="ECO:0000256" key="1">
    <source>
        <dbReference type="SAM" id="MobiDB-lite"/>
    </source>
</evidence>